<keyword evidence="2" id="KW-1185">Reference proteome</keyword>
<dbReference type="VEuPathDB" id="FungiDB:MELLADRAFT_71476"/>
<evidence type="ECO:0008006" key="3">
    <source>
        <dbReference type="Google" id="ProtNLM"/>
    </source>
</evidence>
<dbReference type="Proteomes" id="UP000001072">
    <property type="component" value="Unassembled WGS sequence"/>
</dbReference>
<dbReference type="RefSeq" id="XP_007408588.1">
    <property type="nucleotide sequence ID" value="XM_007408526.1"/>
</dbReference>
<evidence type="ECO:0000313" key="1">
    <source>
        <dbReference type="EMBL" id="EGG08390.1"/>
    </source>
</evidence>
<sequence length="134" mass="15703">MTPHMAHNLISGNNPFLTKLHIQVNDGSGEAVNVRFDLPSLKHLRVDHYEALDLLVSFENCKSIEVLKYNGDIYEPQWDSMKNLISQHTWPKLSVLDFFYSTFLDGYLHPITAEETEERFKAFNIEVLWQHRQK</sequence>
<proteinExistence type="predicted"/>
<dbReference type="KEGG" id="mlr:MELLADRAFT_71476"/>
<dbReference type="HOGENOM" id="CLU_1896701_0_0_1"/>
<dbReference type="InParanoid" id="F4RH57"/>
<dbReference type="EMBL" id="GL883101">
    <property type="protein sequence ID" value="EGG08390.1"/>
    <property type="molecule type" value="Genomic_DNA"/>
</dbReference>
<gene>
    <name evidence="1" type="ORF">MELLADRAFT_71476</name>
</gene>
<name>F4RH57_MELLP</name>
<protein>
    <recommendedName>
        <fullName evidence="3">DUF38 domain-containing protein</fullName>
    </recommendedName>
</protein>
<accession>F4RH57</accession>
<dbReference type="GeneID" id="18931832"/>
<dbReference type="AlphaFoldDB" id="F4RH57"/>
<evidence type="ECO:0000313" key="2">
    <source>
        <dbReference type="Proteomes" id="UP000001072"/>
    </source>
</evidence>
<reference evidence="2" key="1">
    <citation type="journal article" date="2011" name="Proc. Natl. Acad. Sci. U.S.A.">
        <title>Obligate biotrophy features unraveled by the genomic analysis of rust fungi.</title>
        <authorList>
            <person name="Duplessis S."/>
            <person name="Cuomo C.A."/>
            <person name="Lin Y.-C."/>
            <person name="Aerts A."/>
            <person name="Tisserant E."/>
            <person name="Veneault-Fourrey C."/>
            <person name="Joly D.L."/>
            <person name="Hacquard S."/>
            <person name="Amselem J."/>
            <person name="Cantarel B.L."/>
            <person name="Chiu R."/>
            <person name="Coutinho P.M."/>
            <person name="Feau N."/>
            <person name="Field M."/>
            <person name="Frey P."/>
            <person name="Gelhaye E."/>
            <person name="Goldberg J."/>
            <person name="Grabherr M.G."/>
            <person name="Kodira C.D."/>
            <person name="Kohler A."/>
            <person name="Kuees U."/>
            <person name="Lindquist E.A."/>
            <person name="Lucas S.M."/>
            <person name="Mago R."/>
            <person name="Mauceli E."/>
            <person name="Morin E."/>
            <person name="Murat C."/>
            <person name="Pangilinan J.L."/>
            <person name="Park R."/>
            <person name="Pearson M."/>
            <person name="Quesneville H."/>
            <person name="Rouhier N."/>
            <person name="Sakthikumar S."/>
            <person name="Salamov A.A."/>
            <person name="Schmutz J."/>
            <person name="Selles B."/>
            <person name="Shapiro H."/>
            <person name="Tanguay P."/>
            <person name="Tuskan G.A."/>
            <person name="Henrissat B."/>
            <person name="Van de Peer Y."/>
            <person name="Rouze P."/>
            <person name="Ellis J.G."/>
            <person name="Dodds P.N."/>
            <person name="Schein J.E."/>
            <person name="Zhong S."/>
            <person name="Hamelin R.C."/>
            <person name="Grigoriev I.V."/>
            <person name="Szabo L.J."/>
            <person name="Martin F."/>
        </authorList>
    </citation>
    <scope>NUCLEOTIDE SEQUENCE [LARGE SCALE GENOMIC DNA]</scope>
    <source>
        <strain evidence="2">98AG31 / pathotype 3-4-7</strain>
    </source>
</reference>
<dbReference type="SUPFAM" id="SSF52047">
    <property type="entry name" value="RNI-like"/>
    <property type="match status" value="1"/>
</dbReference>
<organism evidence="2">
    <name type="scientific">Melampsora larici-populina (strain 98AG31 / pathotype 3-4-7)</name>
    <name type="common">Poplar leaf rust fungus</name>
    <dbReference type="NCBI Taxonomy" id="747676"/>
    <lineage>
        <taxon>Eukaryota</taxon>
        <taxon>Fungi</taxon>
        <taxon>Dikarya</taxon>
        <taxon>Basidiomycota</taxon>
        <taxon>Pucciniomycotina</taxon>
        <taxon>Pucciniomycetes</taxon>
        <taxon>Pucciniales</taxon>
        <taxon>Melampsoraceae</taxon>
        <taxon>Melampsora</taxon>
    </lineage>
</organism>